<keyword evidence="5" id="KW-0539">Nucleus</keyword>
<dbReference type="InterPro" id="IPR011011">
    <property type="entry name" value="Znf_FYVE_PHD"/>
</dbReference>
<organism evidence="10 11">
    <name type="scientific">Riccia sorocarpa</name>
    <dbReference type="NCBI Taxonomy" id="122646"/>
    <lineage>
        <taxon>Eukaryota</taxon>
        <taxon>Viridiplantae</taxon>
        <taxon>Streptophyta</taxon>
        <taxon>Embryophyta</taxon>
        <taxon>Marchantiophyta</taxon>
        <taxon>Marchantiopsida</taxon>
        <taxon>Marchantiidae</taxon>
        <taxon>Marchantiales</taxon>
        <taxon>Ricciaceae</taxon>
        <taxon>Riccia</taxon>
    </lineage>
</organism>
<evidence type="ECO:0000313" key="10">
    <source>
        <dbReference type="EMBL" id="KAL3681613.1"/>
    </source>
</evidence>
<feature type="domain" description="PHD-type" evidence="8">
    <location>
        <begin position="808"/>
        <end position="853"/>
    </location>
</feature>
<proteinExistence type="predicted"/>
<dbReference type="InterPro" id="IPR001965">
    <property type="entry name" value="Znf_PHD"/>
</dbReference>
<dbReference type="InterPro" id="IPR016181">
    <property type="entry name" value="Acyl_CoA_acyltransferase"/>
</dbReference>
<comment type="caution">
    <text evidence="10">The sequence shown here is derived from an EMBL/GenBank/DDBJ whole genome shotgun (WGS) entry which is preliminary data.</text>
</comment>
<dbReference type="InterPro" id="IPR059153">
    <property type="entry name" value="NSD_PHD-1st"/>
</dbReference>
<feature type="compositionally biased region" description="Basic and acidic residues" evidence="7">
    <location>
        <begin position="1423"/>
        <end position="1433"/>
    </location>
</feature>
<dbReference type="Gene3D" id="3.40.630.30">
    <property type="match status" value="1"/>
</dbReference>
<dbReference type="SUPFAM" id="SSF55729">
    <property type="entry name" value="Acyl-CoA N-acyltransferases (Nat)"/>
    <property type="match status" value="1"/>
</dbReference>
<dbReference type="InterPro" id="IPR042163">
    <property type="entry name" value="PHF12"/>
</dbReference>
<dbReference type="InterPro" id="IPR008395">
    <property type="entry name" value="Agenet-like_dom"/>
</dbReference>
<feature type="compositionally biased region" description="Basic and acidic residues" evidence="7">
    <location>
        <begin position="1542"/>
        <end position="1551"/>
    </location>
</feature>
<name>A0ABD3GR16_9MARC</name>
<evidence type="ECO:0000256" key="6">
    <source>
        <dbReference type="PROSITE-ProRule" id="PRU00146"/>
    </source>
</evidence>
<keyword evidence="4" id="KW-0862">Zinc</keyword>
<feature type="region of interest" description="Disordered" evidence="7">
    <location>
        <begin position="1309"/>
        <end position="1383"/>
    </location>
</feature>
<dbReference type="Proteomes" id="UP001633002">
    <property type="component" value="Unassembled WGS sequence"/>
</dbReference>
<keyword evidence="2" id="KW-0479">Metal-binding</keyword>
<evidence type="ECO:0000259" key="8">
    <source>
        <dbReference type="PROSITE" id="PS50016"/>
    </source>
</evidence>
<dbReference type="Pfam" id="PF05641">
    <property type="entry name" value="Agenet"/>
    <property type="match status" value="1"/>
</dbReference>
<evidence type="ECO:0000259" key="9">
    <source>
        <dbReference type="PROSITE" id="PS51186"/>
    </source>
</evidence>
<dbReference type="SMART" id="SM00249">
    <property type="entry name" value="PHD"/>
    <property type="match status" value="2"/>
</dbReference>
<accession>A0ABD3GR16</accession>
<dbReference type="InterPro" id="IPR056511">
    <property type="entry name" value="IDM1_C"/>
</dbReference>
<evidence type="ECO:0008006" key="12">
    <source>
        <dbReference type="Google" id="ProtNLM"/>
    </source>
</evidence>
<feature type="region of interest" description="Disordered" evidence="7">
    <location>
        <begin position="584"/>
        <end position="673"/>
    </location>
</feature>
<evidence type="ECO:0000256" key="2">
    <source>
        <dbReference type="ARBA" id="ARBA00022723"/>
    </source>
</evidence>
<dbReference type="PANTHER" id="PTHR46309:SF1">
    <property type="entry name" value="PHD FINGER PROTEIN 12"/>
    <property type="match status" value="1"/>
</dbReference>
<evidence type="ECO:0000256" key="7">
    <source>
        <dbReference type="SAM" id="MobiDB-lite"/>
    </source>
</evidence>
<feature type="compositionally biased region" description="Polar residues" evidence="7">
    <location>
        <begin position="614"/>
        <end position="626"/>
    </location>
</feature>
<dbReference type="InterPro" id="IPR019787">
    <property type="entry name" value="Znf_PHD-finger"/>
</dbReference>
<dbReference type="InterPro" id="IPR032308">
    <property type="entry name" value="TDBD"/>
</dbReference>
<evidence type="ECO:0000313" key="11">
    <source>
        <dbReference type="Proteomes" id="UP001633002"/>
    </source>
</evidence>
<dbReference type="CDD" id="cd15532">
    <property type="entry name" value="PHD2_CHD_II"/>
    <property type="match status" value="1"/>
</dbReference>
<dbReference type="Pfam" id="PF16135">
    <property type="entry name" value="TDBD"/>
    <property type="match status" value="1"/>
</dbReference>
<dbReference type="Pfam" id="PF23011">
    <property type="entry name" value="PHD-1st_NSD"/>
    <property type="match status" value="1"/>
</dbReference>
<evidence type="ECO:0000256" key="1">
    <source>
        <dbReference type="ARBA" id="ARBA00004123"/>
    </source>
</evidence>
<feature type="region of interest" description="Disordered" evidence="7">
    <location>
        <begin position="1625"/>
        <end position="1655"/>
    </location>
</feature>
<feature type="region of interest" description="Disordered" evidence="7">
    <location>
        <begin position="234"/>
        <end position="277"/>
    </location>
</feature>
<dbReference type="Gene3D" id="3.30.40.10">
    <property type="entry name" value="Zinc/RING finger domain, C3HC4 (zinc finger)"/>
    <property type="match status" value="2"/>
</dbReference>
<dbReference type="PROSITE" id="PS50016">
    <property type="entry name" value="ZF_PHD_2"/>
    <property type="match status" value="1"/>
</dbReference>
<dbReference type="Pfam" id="PF23209">
    <property type="entry name" value="IDM1_C"/>
    <property type="match status" value="1"/>
</dbReference>
<dbReference type="InterPro" id="IPR000182">
    <property type="entry name" value="GNAT_dom"/>
</dbReference>
<feature type="region of interest" description="Disordered" evidence="7">
    <location>
        <begin position="1542"/>
        <end position="1576"/>
    </location>
</feature>
<feature type="compositionally biased region" description="Basic and acidic residues" evidence="7">
    <location>
        <begin position="258"/>
        <end position="276"/>
    </location>
</feature>
<dbReference type="InterPro" id="IPR013083">
    <property type="entry name" value="Znf_RING/FYVE/PHD"/>
</dbReference>
<dbReference type="CDD" id="cd04301">
    <property type="entry name" value="NAT_SF"/>
    <property type="match status" value="1"/>
</dbReference>
<evidence type="ECO:0000256" key="5">
    <source>
        <dbReference type="ARBA" id="ARBA00023242"/>
    </source>
</evidence>
<dbReference type="InterPro" id="IPR014002">
    <property type="entry name" value="Agenet_dom_plant"/>
</dbReference>
<keyword evidence="11" id="KW-1185">Reference proteome</keyword>
<feature type="compositionally biased region" description="Basic residues" evidence="7">
    <location>
        <begin position="654"/>
        <end position="668"/>
    </location>
</feature>
<dbReference type="PROSITE" id="PS51186">
    <property type="entry name" value="GNAT"/>
    <property type="match status" value="1"/>
</dbReference>
<dbReference type="GO" id="GO:0008270">
    <property type="term" value="F:zinc ion binding"/>
    <property type="evidence" value="ECO:0007669"/>
    <property type="project" value="UniProtKB-KW"/>
</dbReference>
<dbReference type="EMBL" id="JBJQOH010000007">
    <property type="protein sequence ID" value="KAL3681613.1"/>
    <property type="molecule type" value="Genomic_DNA"/>
</dbReference>
<evidence type="ECO:0000256" key="3">
    <source>
        <dbReference type="ARBA" id="ARBA00022771"/>
    </source>
</evidence>
<feature type="region of interest" description="Disordered" evidence="7">
    <location>
        <begin position="1133"/>
        <end position="1168"/>
    </location>
</feature>
<keyword evidence="3 6" id="KW-0863">Zinc-finger</keyword>
<protein>
    <recommendedName>
        <fullName evidence="12">Histone acetyltransferase</fullName>
    </recommendedName>
</protein>
<dbReference type="SMART" id="SM00743">
    <property type="entry name" value="Agenet"/>
    <property type="match status" value="2"/>
</dbReference>
<gene>
    <name evidence="10" type="ORF">R1sor_024569</name>
</gene>
<comment type="subcellular location">
    <subcellularLocation>
        <location evidence="1">Nucleus</location>
    </subcellularLocation>
</comment>
<sequence>MPELKFAPSKGAEDTQMEGIALFPDGHPPLKKYLEGEQVEVRQREKGLRGSWFPGVVIAVKQGKRIVEYDELLTEDGRKKLIESVRVGRSAEGVRTFLRSSLKPALSRTRSLIRPRPPPTQESAKLSWKTGLWVDCYHKDAWWEGILKEDICSSRKRKRVCVFFPEEDDSQSISLKDMRVGQDWNEDLGRWIPRGYADAPVTRSEKQVTMSVGRESRILQRCSAGEMNLELASEISKPPEIHTSPCSVVDKAPSADPEPSKSDRHNGLEPETHDSASEELLSNVEDKCAANLGSSGTAELNAQDPEGVHEDVSTELAIVSVSGNKWPDCDIDIRDLDDNSARELLTREGWNISQNIRKTGKAQWYYRAPGGTLLGSLPAAINFWERHSREVKEEIERLGKEEGEDENPTLHELTSDTLALQEINEPENRMQIVTPKNGKSVVVIPAEAAVDNPVLVNGFMGQMSLTALLASCVSGRPPLRMRGQVDHSDWRIPKRSASEMGELDQGRILGEQKRRKITSGITQQCNVQLIEENESTPRPREWIGREEDANMTDVKIVSLTSKKRVSTAEEIANDPSIFRAECITTPGGPKTKKSRAITTDVVSPPEGKGRKSIITLQESLQNQQTDSKPRKKPFSPLRATDVKQGKKVFTPHSKQVKKSAKKSKKSRAPPRAGFRLEVLLSAPSGKDGRSAETENLLKKRTLLSWLIDNGMVEENDRVRYLNRKDNHCMLEGYVTRDGIRCDCCGNIVTLSVFEAHAGSKLHRPSANIFLSSGKSLSECQVELLARKNDNASTEQKASDDQESADKSDDTCGICGDGGQLICCDHCPSTFHLECMGMEAVPEGDWFCPNCRCAICGGSQFNGDKSSFGDLTVIFCDQCECEYHVKCLRDRGVELDSCPQEDWFCGESCQKIFRGLRGLVGVSRPMEGGFSWTLLRSQAEDDRKSGCVSNTELNAEHDSKLSIALSVMQECFRPMIDPRTKIDIVSHVLYNRRSDVSRLNYHGFYTMLLERGDELISVATIRVHGSRLAEMPLIGTRFAYRRQGMCRRLMSALEEMLRSLGVERLVLPAVPELLETWTGAFGFMGMQGSERLKLMDLNIMAFPGTSLLYKPLDKLDVPRIGVLAGGIRETMTMLPSGQPMKISSGSKFPKKSVQTAKKRGRPPKYKETGGEVAGVSEYAEYSLEPTGEDFTSDLLLLENVVARTPFEDDRKKLVCPAEARKKRGHFARPRKGNLFGNFLSQYSNKKGSAEKTVPNAVTVPIEQVARFGEDASGVLYRPASPTGSVPVECISNERDSSALQTISPEFRLTDANEGGADVNEAIPQGEDDPLRKGESMELLNSVSDLDPQEGPAPEQQPQREDVGVVSHGRSTSEANQSVELDEELDDALAIRNGTHPNEVKSPEWLSCREAVSNPAPGLTQENADDTHDGPERQFQHRVPPLETATVCSTKTYERRRSKLSPLAQKDPLTRHRPLELADTDPISRTLDFTSEELESAVQYVELQPVTVPMKIFPSQFSCQYPSIMPVGTLSPVQIEVVNRRFRGESSLPDRSHSGTAGGEDTSGSSHDQGDGHVSRGTGLMVRLKLNLKAEKKTKKKKPKDLPYVPLPMVPECNILPNGIQNFSKQGASCSGLDARSRDREVTSPEPRIQGQSEKRERVMEPQYISVMVN</sequence>
<dbReference type="PANTHER" id="PTHR46309">
    <property type="entry name" value="PHD FINGER PROTEIN 12"/>
    <property type="match status" value="1"/>
</dbReference>
<reference evidence="10 11" key="1">
    <citation type="submission" date="2024-09" db="EMBL/GenBank/DDBJ databases">
        <title>Chromosome-scale assembly of Riccia sorocarpa.</title>
        <authorList>
            <person name="Paukszto L."/>
        </authorList>
    </citation>
    <scope>NUCLEOTIDE SEQUENCE [LARGE SCALE GENOMIC DNA]</scope>
    <source>
        <strain evidence="10">LP-2024</strain>
        <tissue evidence="10">Aerial parts of the thallus</tissue>
    </source>
</reference>
<feature type="compositionally biased region" description="Polar residues" evidence="7">
    <location>
        <begin position="1367"/>
        <end position="1377"/>
    </location>
</feature>
<feature type="region of interest" description="Disordered" evidence="7">
    <location>
        <begin position="1412"/>
        <end position="1434"/>
    </location>
</feature>
<feature type="domain" description="N-acetyltransferase" evidence="9">
    <location>
        <begin position="950"/>
        <end position="1104"/>
    </location>
</feature>
<dbReference type="SUPFAM" id="SSF57903">
    <property type="entry name" value="FYVE/PHD zinc finger"/>
    <property type="match status" value="1"/>
</dbReference>
<evidence type="ECO:0000256" key="4">
    <source>
        <dbReference type="ARBA" id="ARBA00022833"/>
    </source>
</evidence>
<dbReference type="GO" id="GO:0005634">
    <property type="term" value="C:nucleus"/>
    <property type="evidence" value="ECO:0007669"/>
    <property type="project" value="UniProtKB-SubCell"/>
</dbReference>
<dbReference type="CDD" id="cd20405">
    <property type="entry name" value="Tudor_Agenet_AtDUF_rpt1_3"/>
    <property type="match status" value="1"/>
</dbReference>